<evidence type="ECO:0000259" key="7">
    <source>
        <dbReference type="PROSITE" id="PS50076"/>
    </source>
</evidence>
<gene>
    <name evidence="9" type="primary">LOC100368966</name>
</gene>
<feature type="domain" description="J" evidence="7">
    <location>
        <begin position="26"/>
        <end position="90"/>
    </location>
</feature>
<name>A0ABM0GIG2_SACKO</name>
<dbReference type="PRINTS" id="PR00625">
    <property type="entry name" value="JDOMAIN"/>
</dbReference>
<dbReference type="InterPro" id="IPR018253">
    <property type="entry name" value="DnaJ_domain_CS"/>
</dbReference>
<dbReference type="GeneID" id="100368966"/>
<dbReference type="PANTHER" id="PTHR44360">
    <property type="entry name" value="DNAJ HOMOLOG SUBFAMILY B MEMBER 9"/>
    <property type="match status" value="1"/>
</dbReference>
<dbReference type="RefSeq" id="XP_002730538.1">
    <property type="nucleotide sequence ID" value="XM_002730492.2"/>
</dbReference>
<dbReference type="PROSITE" id="PS00636">
    <property type="entry name" value="DNAJ_1"/>
    <property type="match status" value="1"/>
</dbReference>
<dbReference type="InterPro" id="IPR051948">
    <property type="entry name" value="Hsp70_co-chaperone_J-domain"/>
</dbReference>
<evidence type="ECO:0000256" key="6">
    <source>
        <dbReference type="SAM" id="SignalP"/>
    </source>
</evidence>
<dbReference type="InterPro" id="IPR036869">
    <property type="entry name" value="J_dom_sf"/>
</dbReference>
<dbReference type="PANTHER" id="PTHR44360:SF1">
    <property type="entry name" value="DNAJ HOMOLOG SUBFAMILY B MEMBER 9"/>
    <property type="match status" value="1"/>
</dbReference>
<dbReference type="Gene3D" id="1.10.287.110">
    <property type="entry name" value="DnaJ domain"/>
    <property type="match status" value="1"/>
</dbReference>
<evidence type="ECO:0000256" key="2">
    <source>
        <dbReference type="ARBA" id="ARBA00040158"/>
    </source>
</evidence>
<keyword evidence="6" id="KW-0732">Signal</keyword>
<keyword evidence="8" id="KW-1185">Reference proteome</keyword>
<evidence type="ECO:0000256" key="4">
    <source>
        <dbReference type="ARBA" id="ARBA00045428"/>
    </source>
</evidence>
<evidence type="ECO:0000256" key="5">
    <source>
        <dbReference type="ARBA" id="ARBA00046365"/>
    </source>
</evidence>
<dbReference type="InterPro" id="IPR001623">
    <property type="entry name" value="DnaJ_domain"/>
</dbReference>
<evidence type="ECO:0000256" key="1">
    <source>
        <dbReference type="ARBA" id="ARBA00023186"/>
    </source>
</evidence>
<dbReference type="SMART" id="SM00271">
    <property type="entry name" value="DnaJ"/>
    <property type="match status" value="1"/>
</dbReference>
<sequence>MQYQWVIVVFTCGALFCEMVVSKTKDYYDILGVPKSASEREIKRAFRKLAVKYHPDKNKDPDAEAQFMEIAKAYEVLADPDKRRQYDQLGASAFEDNVRNGGGQGGGFDFNFNDFFKHFDSSVKTFHGHNHRNKRKHSGEDNIFNFGGGMFDFGDIWDDSDSDDDFGFDMFGDMFGSQKFGGGDGFHFNFQHGHQQQHNHQHRETHTKAHHNVHRKMNTHHSGGRTCRTVTQRVGNMVTTYTDCS</sequence>
<keyword evidence="1" id="KW-0143">Chaperone</keyword>
<dbReference type="PROSITE" id="PS50076">
    <property type="entry name" value="DNAJ_2"/>
    <property type="match status" value="1"/>
</dbReference>
<organism evidence="8 9">
    <name type="scientific">Saccoglossus kowalevskii</name>
    <name type="common">Acorn worm</name>
    <dbReference type="NCBI Taxonomy" id="10224"/>
    <lineage>
        <taxon>Eukaryota</taxon>
        <taxon>Metazoa</taxon>
        <taxon>Hemichordata</taxon>
        <taxon>Enteropneusta</taxon>
        <taxon>Harrimaniidae</taxon>
        <taxon>Saccoglossus</taxon>
    </lineage>
</organism>
<reference evidence="9" key="1">
    <citation type="submission" date="2025-08" db="UniProtKB">
        <authorList>
            <consortium name="RefSeq"/>
        </authorList>
    </citation>
    <scope>IDENTIFICATION</scope>
    <source>
        <tissue evidence="9">Testes</tissue>
    </source>
</reference>
<dbReference type="CDD" id="cd06257">
    <property type="entry name" value="DnaJ"/>
    <property type="match status" value="1"/>
</dbReference>
<comment type="function">
    <text evidence="4">Co-chaperone for Hsp70 protein HSPA5/BiP that acts as a key repressor of the ERN1/IRE1-mediated unfolded protein response (UPR). J domain-containing co-chaperones stimulate the ATPase activity of Hsp70 proteins and are required for efficient substrate recognition by Hsp70 proteins. In the unstressed endoplasmic reticulum, interacts with the luminal region of ERN1/IRE1 and selectively recruits HSPA5/BiP: HSPA5/BiP disrupts the dimerization of the active ERN1/IRE1 luminal region, thereby inactivating ERN1/IRE1. Also involved in endoplasmic reticulum-associated degradation (ERAD) of misfolded proteins. Required for survival of B-cell progenitors and normal antibody production.</text>
</comment>
<evidence type="ECO:0000313" key="9">
    <source>
        <dbReference type="RefSeq" id="XP_002730538.1"/>
    </source>
</evidence>
<feature type="chain" id="PRO_5045351136" description="DnaJ homolog subfamily B member 9" evidence="6">
    <location>
        <begin position="23"/>
        <end position="245"/>
    </location>
</feature>
<dbReference type="Proteomes" id="UP000694865">
    <property type="component" value="Unplaced"/>
</dbReference>
<protein>
    <recommendedName>
        <fullName evidence="2">DnaJ homolog subfamily B member 9</fullName>
    </recommendedName>
    <alternativeName>
        <fullName evidence="3">Endoplasmic reticulum DNA J domain-containing protein 4</fullName>
    </alternativeName>
</protein>
<proteinExistence type="predicted"/>
<dbReference type="Pfam" id="PF00226">
    <property type="entry name" value="DnaJ"/>
    <property type="match status" value="1"/>
</dbReference>
<accession>A0ABM0GIG2</accession>
<evidence type="ECO:0000256" key="3">
    <source>
        <dbReference type="ARBA" id="ARBA00041533"/>
    </source>
</evidence>
<feature type="signal peptide" evidence="6">
    <location>
        <begin position="1"/>
        <end position="22"/>
    </location>
</feature>
<evidence type="ECO:0000313" key="8">
    <source>
        <dbReference type="Proteomes" id="UP000694865"/>
    </source>
</evidence>
<comment type="subunit">
    <text evidence="5">Interacts with HSPA5/BiP; interaction is direct. Interacts with ERN1/IRE1 (via the luminal region). Interacts with DERL1.</text>
</comment>
<dbReference type="SUPFAM" id="SSF46565">
    <property type="entry name" value="Chaperone J-domain"/>
    <property type="match status" value="1"/>
</dbReference>